<reference evidence="1" key="2">
    <citation type="journal article" date="2007" name="Science">
        <title>Draft genome sequence of the sexually transmitted pathogen Trichomonas vaginalis.</title>
        <authorList>
            <person name="Carlton J.M."/>
            <person name="Hirt R.P."/>
            <person name="Silva J.C."/>
            <person name="Delcher A.L."/>
            <person name="Schatz M."/>
            <person name="Zhao Q."/>
            <person name="Wortman J.R."/>
            <person name="Bidwell S.L."/>
            <person name="Alsmark U.C.M."/>
            <person name="Besteiro S."/>
            <person name="Sicheritz-Ponten T."/>
            <person name="Noel C.J."/>
            <person name="Dacks J.B."/>
            <person name="Foster P.G."/>
            <person name="Simillion C."/>
            <person name="Van de Peer Y."/>
            <person name="Miranda-Saavedra D."/>
            <person name="Barton G.J."/>
            <person name="Westrop G.D."/>
            <person name="Mueller S."/>
            <person name="Dessi D."/>
            <person name="Fiori P.L."/>
            <person name="Ren Q."/>
            <person name="Paulsen I."/>
            <person name="Zhang H."/>
            <person name="Bastida-Corcuera F.D."/>
            <person name="Simoes-Barbosa A."/>
            <person name="Brown M.T."/>
            <person name="Hayes R.D."/>
            <person name="Mukherjee M."/>
            <person name="Okumura C.Y."/>
            <person name="Schneider R."/>
            <person name="Smith A.J."/>
            <person name="Vanacova S."/>
            <person name="Villalvazo M."/>
            <person name="Haas B.J."/>
            <person name="Pertea M."/>
            <person name="Feldblyum T.V."/>
            <person name="Utterback T.R."/>
            <person name="Shu C.L."/>
            <person name="Osoegawa K."/>
            <person name="de Jong P.J."/>
            <person name="Hrdy I."/>
            <person name="Horvathova L."/>
            <person name="Zubacova Z."/>
            <person name="Dolezal P."/>
            <person name="Malik S.B."/>
            <person name="Logsdon J.M. Jr."/>
            <person name="Henze K."/>
            <person name="Gupta A."/>
            <person name="Wang C.C."/>
            <person name="Dunne R.L."/>
            <person name="Upcroft J.A."/>
            <person name="Upcroft P."/>
            <person name="White O."/>
            <person name="Salzberg S.L."/>
            <person name="Tang P."/>
            <person name="Chiu C.-H."/>
            <person name="Lee Y.-S."/>
            <person name="Embley T.M."/>
            <person name="Coombs G.H."/>
            <person name="Mottram J.C."/>
            <person name="Tachezy J."/>
            <person name="Fraser-Liggett C.M."/>
            <person name="Johnson P.J."/>
        </authorList>
    </citation>
    <scope>NUCLEOTIDE SEQUENCE [LARGE SCALE GENOMIC DNA]</scope>
    <source>
        <strain evidence="1">G3</strain>
    </source>
</reference>
<protein>
    <submittedName>
        <fullName evidence="1">Uncharacterized protein</fullName>
    </submittedName>
</protein>
<dbReference type="InParanoid" id="A2DHR5"/>
<name>A2DHR5_TRIV3</name>
<dbReference type="RefSeq" id="XP_001581099.1">
    <property type="nucleotide sequence ID" value="XM_001581049.1"/>
</dbReference>
<sequence>MRMNASAKYDIPENGLICIKGTYLIASLSNYTVTVAFPADDLSYGEPETFDNPFQVNIKVNFQQLYQAEEELLMPISKVECKDKSKSCRVQIVPIFMSVDAQADMKEGGMNMKYNFVSSSTFSTKSQFTMEIPIKFKASLDINAATREMTASMDANMQQLYIMGNTKKKVTITFPETDYTFPITADSNAVKVHQQ</sequence>
<evidence type="ECO:0000313" key="1">
    <source>
        <dbReference type="EMBL" id="EAY20113.1"/>
    </source>
</evidence>
<dbReference type="KEGG" id="tva:5465647"/>
<dbReference type="EMBL" id="DS113201">
    <property type="protein sequence ID" value="EAY20113.1"/>
    <property type="molecule type" value="Genomic_DNA"/>
</dbReference>
<dbReference type="Proteomes" id="UP000001542">
    <property type="component" value="Unassembled WGS sequence"/>
</dbReference>
<keyword evidence="2" id="KW-1185">Reference proteome</keyword>
<dbReference type="AlphaFoldDB" id="A2DHR5"/>
<accession>A2DHR5</accession>
<gene>
    <name evidence="1" type="ORF">TVAG_366210</name>
</gene>
<organism evidence="1 2">
    <name type="scientific">Trichomonas vaginalis (strain ATCC PRA-98 / G3)</name>
    <dbReference type="NCBI Taxonomy" id="412133"/>
    <lineage>
        <taxon>Eukaryota</taxon>
        <taxon>Metamonada</taxon>
        <taxon>Parabasalia</taxon>
        <taxon>Trichomonadida</taxon>
        <taxon>Trichomonadidae</taxon>
        <taxon>Trichomonas</taxon>
    </lineage>
</organism>
<evidence type="ECO:0000313" key="2">
    <source>
        <dbReference type="Proteomes" id="UP000001542"/>
    </source>
</evidence>
<reference evidence="1" key="1">
    <citation type="submission" date="2006-10" db="EMBL/GenBank/DDBJ databases">
        <authorList>
            <person name="Amadeo P."/>
            <person name="Zhao Q."/>
            <person name="Wortman J."/>
            <person name="Fraser-Liggett C."/>
            <person name="Carlton J."/>
        </authorList>
    </citation>
    <scope>NUCLEOTIDE SEQUENCE</scope>
    <source>
        <strain evidence="1">G3</strain>
    </source>
</reference>
<dbReference type="VEuPathDB" id="TrichDB:TVAGG3_0303270"/>
<dbReference type="VEuPathDB" id="TrichDB:TVAG_366210"/>
<proteinExistence type="predicted"/>